<proteinExistence type="predicted"/>
<keyword evidence="2" id="KW-0479">Metal-binding</keyword>
<dbReference type="EMBL" id="WIGO01000077">
    <property type="protein sequence ID" value="KAF6831788.1"/>
    <property type="molecule type" value="Genomic_DNA"/>
</dbReference>
<feature type="region of interest" description="Disordered" evidence="6">
    <location>
        <begin position="54"/>
        <end position="93"/>
    </location>
</feature>
<reference evidence="8" key="1">
    <citation type="journal article" date="2020" name="Phytopathology">
        <title>Genome Sequence Resources of Colletotrichum truncatum, C. plurivorum, C. musicola, and C. sojae: Four Species Pathogenic to Soybean (Glycine max).</title>
        <authorList>
            <person name="Rogerio F."/>
            <person name="Boufleur T.R."/>
            <person name="Ciampi-Guillardi M."/>
            <person name="Sukno S.A."/>
            <person name="Thon M.R."/>
            <person name="Massola Junior N.S."/>
            <person name="Baroncelli R."/>
        </authorList>
    </citation>
    <scope>NUCLEOTIDE SEQUENCE</scope>
    <source>
        <strain evidence="8">LFN00145</strain>
    </source>
</reference>
<accession>A0A8H6KIW9</accession>
<dbReference type="AlphaFoldDB" id="A0A8H6KIW9"/>
<dbReference type="PANTHER" id="PTHR47338">
    <property type="entry name" value="ZN(II)2CYS6 TRANSCRIPTION FACTOR (EUROFUNG)-RELATED"/>
    <property type="match status" value="1"/>
</dbReference>
<keyword evidence="4" id="KW-0804">Transcription</keyword>
<dbReference type="InterPro" id="IPR036864">
    <property type="entry name" value="Zn2-C6_fun-type_DNA-bd_sf"/>
</dbReference>
<dbReference type="PANTHER" id="PTHR47338:SF5">
    <property type="entry name" value="ZN(II)2CYS6 TRANSCRIPTION FACTOR (EUROFUNG)"/>
    <property type="match status" value="1"/>
</dbReference>
<keyword evidence="3" id="KW-0805">Transcription regulation</keyword>
<organism evidence="8 9">
    <name type="scientific">Colletotrichum plurivorum</name>
    <dbReference type="NCBI Taxonomy" id="2175906"/>
    <lineage>
        <taxon>Eukaryota</taxon>
        <taxon>Fungi</taxon>
        <taxon>Dikarya</taxon>
        <taxon>Ascomycota</taxon>
        <taxon>Pezizomycotina</taxon>
        <taxon>Sordariomycetes</taxon>
        <taxon>Hypocreomycetidae</taxon>
        <taxon>Glomerellales</taxon>
        <taxon>Glomerellaceae</taxon>
        <taxon>Colletotrichum</taxon>
        <taxon>Colletotrichum orchidearum species complex</taxon>
    </lineage>
</organism>
<gene>
    <name evidence="8" type="ORF">CPLU01_06578</name>
</gene>
<evidence type="ECO:0000256" key="5">
    <source>
        <dbReference type="ARBA" id="ARBA00023242"/>
    </source>
</evidence>
<dbReference type="Proteomes" id="UP000654918">
    <property type="component" value="Unassembled WGS sequence"/>
</dbReference>
<comment type="caution">
    <text evidence="8">The sequence shown here is derived from an EMBL/GenBank/DDBJ whole genome shotgun (WGS) entry which is preliminary data.</text>
</comment>
<dbReference type="GO" id="GO:0006351">
    <property type="term" value="P:DNA-templated transcription"/>
    <property type="evidence" value="ECO:0007669"/>
    <property type="project" value="InterPro"/>
</dbReference>
<dbReference type="GO" id="GO:0000981">
    <property type="term" value="F:DNA-binding transcription factor activity, RNA polymerase II-specific"/>
    <property type="evidence" value="ECO:0007669"/>
    <property type="project" value="InterPro"/>
</dbReference>
<evidence type="ECO:0000256" key="6">
    <source>
        <dbReference type="SAM" id="MobiDB-lite"/>
    </source>
</evidence>
<protein>
    <recommendedName>
        <fullName evidence="7">Xylanolytic transcriptional activator regulatory domain-containing protein</fullName>
    </recommendedName>
</protein>
<dbReference type="Pfam" id="PF04082">
    <property type="entry name" value="Fungal_trans"/>
    <property type="match status" value="1"/>
</dbReference>
<evidence type="ECO:0000256" key="2">
    <source>
        <dbReference type="ARBA" id="ARBA00022723"/>
    </source>
</evidence>
<keyword evidence="5" id="KW-0539">Nucleus</keyword>
<dbReference type="Gene3D" id="4.10.240.10">
    <property type="entry name" value="Zn(2)-C6 fungal-type DNA-binding domain"/>
    <property type="match status" value="1"/>
</dbReference>
<dbReference type="InterPro" id="IPR007219">
    <property type="entry name" value="XnlR_reg_dom"/>
</dbReference>
<dbReference type="GO" id="GO:0005634">
    <property type="term" value="C:nucleus"/>
    <property type="evidence" value="ECO:0007669"/>
    <property type="project" value="UniProtKB-SubCell"/>
</dbReference>
<feature type="region of interest" description="Disordered" evidence="6">
    <location>
        <begin position="120"/>
        <end position="139"/>
    </location>
</feature>
<dbReference type="GO" id="GO:0003677">
    <property type="term" value="F:DNA binding"/>
    <property type="evidence" value="ECO:0007669"/>
    <property type="project" value="InterPro"/>
</dbReference>
<evidence type="ECO:0000256" key="1">
    <source>
        <dbReference type="ARBA" id="ARBA00004123"/>
    </source>
</evidence>
<keyword evidence="9" id="KW-1185">Reference proteome</keyword>
<dbReference type="InterPro" id="IPR050815">
    <property type="entry name" value="TF_fung"/>
</dbReference>
<evidence type="ECO:0000256" key="3">
    <source>
        <dbReference type="ARBA" id="ARBA00023015"/>
    </source>
</evidence>
<evidence type="ECO:0000256" key="4">
    <source>
        <dbReference type="ARBA" id="ARBA00023163"/>
    </source>
</evidence>
<comment type="subcellular location">
    <subcellularLocation>
        <location evidence="1">Nucleus</location>
    </subcellularLocation>
</comment>
<feature type="domain" description="Xylanolytic transcriptional activator regulatory" evidence="7">
    <location>
        <begin position="258"/>
        <end position="337"/>
    </location>
</feature>
<sequence length="642" mass="71554">MQRPVCAACDTHDWTCSYTIARKRPGPRRGSKQVKTVEVQRRLDRIERLLQSQGASGDVALSASPAPGSRLGEQEDLEQRRRSEATETSSIADVESELAGQCKPFIDALRWTDAKNTSSDAASSFIQPPTLPNLAPTASQSPLSSDMEVHLLSLYFSRLTLPLPVFFEDKFYCDYNAGRVPGFLLDAMFSLSSRFSTESEVLAFGNDSQILAAQHFATKASRELGKVAERSSAASIAEVKASYLLMCHAFTQIPSRTAAEHCSGAVRAAYRCRLHQLDNPKAASSIGHLSDAEKEEVRCLWWGIFMFDTFSSMLSQIPSSIEDCSIAVFLPSVVITHSATSHQLPLSKVYLEDTLEDIWKLGGNNESHGAKVQAVLIYVVALSREITTVQRLWDENPRCHLETRLVHIREKWASLFRTLPPWFFSPDRHRFDRTAEEHCKRLEALNMINILDGAATPNDGGDQLPGRWKTCVSYALKVAATHRVWTAEGLDRADPMMLPITRMAACLLIFELMNSSPVLAAEKLVVLDSVDLLMSSLDHSSRLWGISSALLRSVEELRGQSWKKLSLKAIFQLLLTISTPQKQYLGVQRTEPPVLTSNSLGVPTEVYPDEDTAMNLVDWSFEPMWLPPAEPPFMDGWLHQSQ</sequence>
<name>A0A8H6KIW9_9PEZI</name>
<dbReference type="SMART" id="SM00906">
    <property type="entry name" value="Fungal_trans"/>
    <property type="match status" value="1"/>
</dbReference>
<evidence type="ECO:0000313" key="9">
    <source>
        <dbReference type="Proteomes" id="UP000654918"/>
    </source>
</evidence>
<evidence type="ECO:0000259" key="7">
    <source>
        <dbReference type="SMART" id="SM00906"/>
    </source>
</evidence>
<dbReference type="GO" id="GO:0008270">
    <property type="term" value="F:zinc ion binding"/>
    <property type="evidence" value="ECO:0007669"/>
    <property type="project" value="InterPro"/>
</dbReference>
<evidence type="ECO:0000313" key="8">
    <source>
        <dbReference type="EMBL" id="KAF6831788.1"/>
    </source>
</evidence>
<dbReference type="CDD" id="cd12148">
    <property type="entry name" value="fungal_TF_MHR"/>
    <property type="match status" value="1"/>
</dbReference>